<evidence type="ECO:0000256" key="1">
    <source>
        <dbReference type="ARBA" id="ARBA00022741"/>
    </source>
</evidence>
<dbReference type="Pfam" id="PF00488">
    <property type="entry name" value="MutS_V"/>
    <property type="match status" value="1"/>
</dbReference>
<dbReference type="PANTHER" id="PTHR11361:SF152">
    <property type="entry name" value="DNA MISMATCH REPAIR PROTEIN"/>
    <property type="match status" value="1"/>
</dbReference>
<dbReference type="AlphaFoldDB" id="A0A5B9E0T9"/>
<reference evidence="6 7" key="1">
    <citation type="submission" date="2019-08" db="EMBL/GenBank/DDBJ databases">
        <title>Complete genome sequence of Rhodanobacter glycinis strain T01E-68 isolated from tomato root.</title>
        <authorList>
            <person name="Weon H.-Y."/>
            <person name="Lee S.A."/>
        </authorList>
    </citation>
    <scope>NUCLEOTIDE SEQUENCE [LARGE SCALE GENOMIC DNA]</scope>
    <source>
        <strain evidence="6 7">T01E-68</strain>
    </source>
</reference>
<keyword evidence="1" id="KW-0547">Nucleotide-binding</keyword>
<organism evidence="6 7">
    <name type="scientific">Rhodanobacter glycinis</name>
    <dbReference type="NCBI Taxonomy" id="582702"/>
    <lineage>
        <taxon>Bacteria</taxon>
        <taxon>Pseudomonadati</taxon>
        <taxon>Pseudomonadota</taxon>
        <taxon>Gammaproteobacteria</taxon>
        <taxon>Lysobacterales</taxon>
        <taxon>Rhodanobacteraceae</taxon>
        <taxon>Rhodanobacter</taxon>
    </lineage>
</organism>
<dbReference type="GO" id="GO:0005829">
    <property type="term" value="C:cytosol"/>
    <property type="evidence" value="ECO:0007669"/>
    <property type="project" value="TreeGrafter"/>
</dbReference>
<dbReference type="Proteomes" id="UP000321807">
    <property type="component" value="Chromosome"/>
</dbReference>
<evidence type="ECO:0000256" key="2">
    <source>
        <dbReference type="ARBA" id="ARBA00022840"/>
    </source>
</evidence>
<evidence type="ECO:0000256" key="4">
    <source>
        <dbReference type="SAM" id="Phobius"/>
    </source>
</evidence>
<sequence>MAAAIHADMEGESNEAAYQQRGATAVDAMSLLALGMQCRDELIDRLLPGRKLQRELRANWGQPGAGERSFLASWYFDRVRDAPDAVHVDDRTWGDLEFPRIFARFDTTLTPIGSQVLFKQLRTYAGTADESARRYALCDRLRSEQALREQIQQQLMALKEETHANIADFVFGPEPEPPKHRWLLALWGLASVAVLATTIICAWPIWIWLAMLATNAVIVYRSMRHAFRNTATLKSCVRMLRVGNGLARLRGTGLSPLEQLADQAPQRTQALGALRWMALLQKKALEELGIPMWLTLLFLAEPIAYAFSIGRFAQIRPALASTFELIGELDAAIATASYLQQYPTHCQPTIADHALLRLVEGYHPLIAHPVSNSLELDGQSLLITGSNMAGKTTFIKMVSINLILGRTMGFCLATEATLPLTQVMTSIRSEHSVESGKSHYFAEVEAIRAFITTAEKGGHPVFVIDELFRGTNTCERVALARAVLEHLARHALVLVTTHDVELQPVLKQHYALCHFRENPEIEGFFDYRLRPGASRERNAIRVLARMDFPDRIVAAAMDYSMQDQQQKDRERESAA</sequence>
<gene>
    <name evidence="6" type="ORF">CS053_16690</name>
</gene>
<dbReference type="GO" id="GO:0030983">
    <property type="term" value="F:mismatched DNA binding"/>
    <property type="evidence" value="ECO:0007669"/>
    <property type="project" value="InterPro"/>
</dbReference>
<dbReference type="GO" id="GO:0005524">
    <property type="term" value="F:ATP binding"/>
    <property type="evidence" value="ECO:0007669"/>
    <property type="project" value="UniProtKB-KW"/>
</dbReference>
<proteinExistence type="predicted"/>
<dbReference type="Gene3D" id="3.40.50.300">
    <property type="entry name" value="P-loop containing nucleotide triphosphate hydrolases"/>
    <property type="match status" value="1"/>
</dbReference>
<feature type="transmembrane region" description="Helical" evidence="4">
    <location>
        <begin position="182"/>
        <end position="200"/>
    </location>
</feature>
<dbReference type="EMBL" id="CP042807">
    <property type="protein sequence ID" value="QEE25952.1"/>
    <property type="molecule type" value="Genomic_DNA"/>
</dbReference>
<keyword evidence="4" id="KW-0472">Membrane</keyword>
<protein>
    <recommendedName>
        <fullName evidence="5">DNA mismatch repair proteins mutS family domain-containing protein</fullName>
    </recommendedName>
</protein>
<dbReference type="PANTHER" id="PTHR11361">
    <property type="entry name" value="DNA MISMATCH REPAIR PROTEIN MUTS FAMILY MEMBER"/>
    <property type="match status" value="1"/>
</dbReference>
<dbReference type="GO" id="GO:0006298">
    <property type="term" value="P:mismatch repair"/>
    <property type="evidence" value="ECO:0007669"/>
    <property type="project" value="InterPro"/>
</dbReference>
<dbReference type="SMART" id="SM00534">
    <property type="entry name" value="MUTSac"/>
    <property type="match status" value="1"/>
</dbReference>
<dbReference type="SUPFAM" id="SSF52540">
    <property type="entry name" value="P-loop containing nucleoside triphosphate hydrolases"/>
    <property type="match status" value="1"/>
</dbReference>
<evidence type="ECO:0000313" key="6">
    <source>
        <dbReference type="EMBL" id="QEE25952.1"/>
    </source>
</evidence>
<name>A0A5B9E0T9_9GAMM</name>
<accession>A0A5B9E0T9</accession>
<evidence type="ECO:0000256" key="3">
    <source>
        <dbReference type="ARBA" id="ARBA00023125"/>
    </source>
</evidence>
<dbReference type="InterPro" id="IPR027417">
    <property type="entry name" value="P-loop_NTPase"/>
</dbReference>
<keyword evidence="2" id="KW-0067">ATP-binding</keyword>
<dbReference type="KEGG" id="rgl:CS053_16690"/>
<evidence type="ECO:0000313" key="7">
    <source>
        <dbReference type="Proteomes" id="UP000321807"/>
    </source>
</evidence>
<keyword evidence="4" id="KW-0812">Transmembrane</keyword>
<dbReference type="GO" id="GO:0140664">
    <property type="term" value="F:ATP-dependent DNA damage sensor activity"/>
    <property type="evidence" value="ECO:0007669"/>
    <property type="project" value="InterPro"/>
</dbReference>
<keyword evidence="3" id="KW-0238">DNA-binding</keyword>
<evidence type="ECO:0000259" key="5">
    <source>
        <dbReference type="SMART" id="SM00534"/>
    </source>
</evidence>
<feature type="domain" description="DNA mismatch repair proteins mutS family" evidence="5">
    <location>
        <begin position="378"/>
        <end position="561"/>
    </location>
</feature>
<dbReference type="InterPro" id="IPR045076">
    <property type="entry name" value="MutS"/>
</dbReference>
<keyword evidence="4" id="KW-1133">Transmembrane helix</keyword>
<dbReference type="InterPro" id="IPR000432">
    <property type="entry name" value="DNA_mismatch_repair_MutS_C"/>
</dbReference>